<name>A0A9Q8SWG8_9PEZI</name>
<dbReference type="EMBL" id="CP019477">
    <property type="protein sequence ID" value="UQC84822.1"/>
    <property type="molecule type" value="Genomic_DNA"/>
</dbReference>
<gene>
    <name evidence="2" type="ORF">CLUP02_10318</name>
</gene>
<organism evidence="2 3">
    <name type="scientific">Colletotrichum lupini</name>
    <dbReference type="NCBI Taxonomy" id="145971"/>
    <lineage>
        <taxon>Eukaryota</taxon>
        <taxon>Fungi</taxon>
        <taxon>Dikarya</taxon>
        <taxon>Ascomycota</taxon>
        <taxon>Pezizomycotina</taxon>
        <taxon>Sordariomycetes</taxon>
        <taxon>Hypocreomycetidae</taxon>
        <taxon>Glomerellales</taxon>
        <taxon>Glomerellaceae</taxon>
        <taxon>Colletotrichum</taxon>
        <taxon>Colletotrichum acutatum species complex</taxon>
    </lineage>
</organism>
<dbReference type="Proteomes" id="UP000830671">
    <property type="component" value="Chromosome 5"/>
</dbReference>
<dbReference type="AlphaFoldDB" id="A0A9Q8SWG8"/>
<dbReference type="GeneID" id="73344304"/>
<feature type="compositionally biased region" description="Polar residues" evidence="1">
    <location>
        <begin position="284"/>
        <end position="317"/>
    </location>
</feature>
<reference evidence="2" key="1">
    <citation type="journal article" date="2021" name="Mol. Plant Microbe Interact.">
        <title>Complete Genome Sequence of the Plant-Pathogenic Fungus Colletotrichum lupini.</title>
        <authorList>
            <person name="Baroncelli R."/>
            <person name="Pensec F."/>
            <person name="Da Lio D."/>
            <person name="Boufleur T."/>
            <person name="Vicente I."/>
            <person name="Sarrocco S."/>
            <person name="Picot A."/>
            <person name="Baraldi E."/>
            <person name="Sukno S."/>
            <person name="Thon M."/>
            <person name="Le Floch G."/>
        </authorList>
    </citation>
    <scope>NUCLEOTIDE SEQUENCE</scope>
    <source>
        <strain evidence="2">IMI 504893</strain>
    </source>
</reference>
<feature type="region of interest" description="Disordered" evidence="1">
    <location>
        <begin position="108"/>
        <end position="127"/>
    </location>
</feature>
<sequence length="407" mass="45590">MAFIHKLPASDICYYPSSFRVANNFHPWDILPRINKKSSKCILRRLALIWQPQHHHLVSHMLDIPNTYSYRSPSTPFQSPDSRRPLEGEVKIGWVVEGLDMCARDVDGAAEAPGAPPPPETPGGGAGVLRWYIVGRKDSVDRYRNTWENANGQSPLSRRTLQRSPRVPRPISVLCLGHAVASRQRDVDPCVLPTSSTLGTTNPDTEDTSALVYRLVQFLKGRGDVDGVPGRIVRRQNRPADGKWILPSWAARLSHPTDFAAFVDRTIARRRQAANREPHLIETESPSVKRSQAGQSSLKLDSPETSQNLNTFSSTTGPCDEESLVPEKSTDPQAQFLALLAREQLNEELASPALPSRPFRGIRSDPILRLSPHKMYKYVISKVLALYRPMHHRHNYGGNSKAKEEEQ</sequence>
<evidence type="ECO:0000256" key="1">
    <source>
        <dbReference type="SAM" id="MobiDB-lite"/>
    </source>
</evidence>
<evidence type="ECO:0000313" key="3">
    <source>
        <dbReference type="Proteomes" id="UP000830671"/>
    </source>
</evidence>
<dbReference type="RefSeq" id="XP_049146439.1">
    <property type="nucleotide sequence ID" value="XM_049289294.1"/>
</dbReference>
<protein>
    <submittedName>
        <fullName evidence="2">Uncharacterized protein</fullName>
    </submittedName>
</protein>
<feature type="region of interest" description="Disordered" evidence="1">
    <location>
        <begin position="274"/>
        <end position="326"/>
    </location>
</feature>
<proteinExistence type="predicted"/>
<evidence type="ECO:0000313" key="2">
    <source>
        <dbReference type="EMBL" id="UQC84822.1"/>
    </source>
</evidence>
<keyword evidence="3" id="KW-1185">Reference proteome</keyword>
<accession>A0A9Q8SWG8</accession>
<dbReference type="KEGG" id="clup:CLUP02_10318"/>